<feature type="modified residue" description="4-aspartylphosphate" evidence="5 7">
    <location>
        <position position="58"/>
    </location>
</feature>
<protein>
    <recommendedName>
        <fullName evidence="5">Protein-glutamate methylesterase/protein-glutamine glutaminase</fullName>
        <ecNumber evidence="5">3.1.1.61</ecNumber>
        <ecNumber evidence="5">3.5.1.44</ecNumber>
    </recommendedName>
</protein>
<dbReference type="EMBL" id="CP106679">
    <property type="protein sequence ID" value="UXP32071.1"/>
    <property type="molecule type" value="Genomic_DNA"/>
</dbReference>
<feature type="active site" evidence="5 6">
    <location>
        <position position="173"/>
    </location>
</feature>
<dbReference type="NCBIfam" id="NF001965">
    <property type="entry name" value="PRK00742.1"/>
    <property type="match status" value="1"/>
</dbReference>
<dbReference type="Gene3D" id="3.40.50.2300">
    <property type="match status" value="1"/>
</dbReference>
<dbReference type="InterPro" id="IPR000673">
    <property type="entry name" value="Sig_transdc_resp-reg_Me-estase"/>
</dbReference>
<dbReference type="CDD" id="cd17541">
    <property type="entry name" value="REC_CheB-like"/>
    <property type="match status" value="1"/>
</dbReference>
<dbReference type="PANTHER" id="PTHR42872">
    <property type="entry name" value="PROTEIN-GLUTAMATE METHYLESTERASE/PROTEIN-GLUTAMINE GLUTAMINASE"/>
    <property type="match status" value="1"/>
</dbReference>
<comment type="similarity">
    <text evidence="5">Belongs to the CheB family.</text>
</comment>
<feature type="domain" description="Response regulatory" evidence="8">
    <location>
        <begin position="7"/>
        <end position="124"/>
    </location>
</feature>
<comment type="domain">
    <text evidence="5">Contains a C-terminal catalytic domain, and an N-terminal region which modulates catalytic activity.</text>
</comment>
<dbReference type="PROSITE" id="PS50122">
    <property type="entry name" value="CHEB"/>
    <property type="match status" value="1"/>
</dbReference>
<dbReference type="Pfam" id="PF01339">
    <property type="entry name" value="CheB_methylest"/>
    <property type="match status" value="1"/>
</dbReference>
<evidence type="ECO:0000313" key="11">
    <source>
        <dbReference type="Proteomes" id="UP001065174"/>
    </source>
</evidence>
<dbReference type="InterPro" id="IPR001789">
    <property type="entry name" value="Sig_transdc_resp-reg_receiver"/>
</dbReference>
<dbReference type="RefSeq" id="WP_262309508.1">
    <property type="nucleotide sequence ID" value="NZ_CP106679.1"/>
</dbReference>
<dbReference type="Gene3D" id="3.40.50.180">
    <property type="entry name" value="Methylesterase CheB, C-terminal domain"/>
    <property type="match status" value="1"/>
</dbReference>
<evidence type="ECO:0000256" key="1">
    <source>
        <dbReference type="ARBA" id="ARBA00022490"/>
    </source>
</evidence>
<feature type="domain" description="CheB-type methylesterase" evidence="9">
    <location>
        <begin position="161"/>
        <end position="353"/>
    </location>
</feature>
<dbReference type="PIRSF" id="PIRSF000876">
    <property type="entry name" value="RR_chemtxs_CheB"/>
    <property type="match status" value="1"/>
</dbReference>
<organism evidence="10 11">
    <name type="scientific">Reichenbachiella agarivorans</name>
    <dbReference type="NCBI Taxonomy" id="2979464"/>
    <lineage>
        <taxon>Bacteria</taxon>
        <taxon>Pseudomonadati</taxon>
        <taxon>Bacteroidota</taxon>
        <taxon>Cytophagia</taxon>
        <taxon>Cytophagales</taxon>
        <taxon>Reichenbachiellaceae</taxon>
        <taxon>Reichenbachiella</taxon>
    </lineage>
</organism>
<reference evidence="10" key="1">
    <citation type="submission" date="2022-09" db="EMBL/GenBank/DDBJ databases">
        <title>Comparative genomics and taxonomic characterization of three novel marine species of genus Reichenbachiella exhibiting antioxidant and polysaccharide degradation activities.</title>
        <authorList>
            <person name="Muhammad N."/>
            <person name="Lee Y.-J."/>
            <person name="Ko J."/>
            <person name="Kim S.-G."/>
        </authorList>
    </citation>
    <scope>NUCLEOTIDE SEQUENCE</scope>
    <source>
        <strain evidence="10">BKB1-1</strain>
    </source>
</reference>
<keyword evidence="11" id="KW-1185">Reference proteome</keyword>
<comment type="subcellular location">
    <subcellularLocation>
        <location evidence="5">Cytoplasm</location>
    </subcellularLocation>
</comment>
<dbReference type="InterPro" id="IPR008248">
    <property type="entry name" value="CheB-like"/>
</dbReference>
<dbReference type="InterPro" id="IPR011006">
    <property type="entry name" value="CheY-like_superfamily"/>
</dbReference>
<keyword evidence="3 5" id="KW-0378">Hydrolase</keyword>
<evidence type="ECO:0000256" key="5">
    <source>
        <dbReference type="HAMAP-Rule" id="MF_00099"/>
    </source>
</evidence>
<keyword evidence="2 5" id="KW-0145">Chemotaxis</keyword>
<dbReference type="HAMAP" id="MF_00099">
    <property type="entry name" value="CheB_chemtxs"/>
    <property type="match status" value="1"/>
</dbReference>
<dbReference type="Proteomes" id="UP001065174">
    <property type="component" value="Chromosome"/>
</dbReference>
<proteinExistence type="inferred from homology"/>
<evidence type="ECO:0000256" key="6">
    <source>
        <dbReference type="PROSITE-ProRule" id="PRU00050"/>
    </source>
</evidence>
<keyword evidence="5 7" id="KW-0597">Phosphoprotein</keyword>
<comment type="catalytic activity">
    <reaction evidence="5">
        <text>L-glutaminyl-[protein] + H2O = L-glutamyl-[protein] + NH4(+)</text>
        <dbReference type="Rhea" id="RHEA:16441"/>
        <dbReference type="Rhea" id="RHEA-COMP:10207"/>
        <dbReference type="Rhea" id="RHEA-COMP:10208"/>
        <dbReference type="ChEBI" id="CHEBI:15377"/>
        <dbReference type="ChEBI" id="CHEBI:28938"/>
        <dbReference type="ChEBI" id="CHEBI:29973"/>
        <dbReference type="ChEBI" id="CHEBI:30011"/>
        <dbReference type="EC" id="3.5.1.44"/>
    </reaction>
</comment>
<dbReference type="SUPFAM" id="SSF52738">
    <property type="entry name" value="Methylesterase CheB, C-terminal domain"/>
    <property type="match status" value="1"/>
</dbReference>
<keyword evidence="1 5" id="KW-0963">Cytoplasm</keyword>
<gene>
    <name evidence="5" type="primary">cheB</name>
    <name evidence="10" type="ORF">N6H18_17145</name>
</gene>
<comment type="function">
    <text evidence="5">Involved in chemotaxis. Part of a chemotaxis signal transduction system that modulates chemotaxis in response to various stimuli. Catalyzes the demethylation of specific methylglutamate residues introduced into the chemoreceptors (methyl-accepting chemotaxis proteins or MCP) by CheR. Also mediates the irreversible deamidation of specific glutamine residues to glutamic acid.</text>
</comment>
<evidence type="ECO:0000259" key="9">
    <source>
        <dbReference type="PROSITE" id="PS50122"/>
    </source>
</evidence>
<comment type="PTM">
    <text evidence="5">Phosphorylated by CheA. Phosphorylation of the N-terminal regulatory domain activates the methylesterase activity.</text>
</comment>
<name>A0ABY6CNI5_9BACT</name>
<feature type="active site" evidence="5 6">
    <location>
        <position position="295"/>
    </location>
</feature>
<dbReference type="InterPro" id="IPR035909">
    <property type="entry name" value="CheB_C"/>
</dbReference>
<feature type="active site" evidence="5 6">
    <location>
        <position position="199"/>
    </location>
</feature>
<evidence type="ECO:0000259" key="8">
    <source>
        <dbReference type="PROSITE" id="PS50110"/>
    </source>
</evidence>
<dbReference type="PANTHER" id="PTHR42872:SF6">
    <property type="entry name" value="PROTEIN-GLUTAMATE METHYLESTERASE_PROTEIN-GLUTAMINE GLUTAMINASE"/>
    <property type="match status" value="1"/>
</dbReference>
<dbReference type="EC" id="3.5.1.44" evidence="5"/>
<evidence type="ECO:0000256" key="3">
    <source>
        <dbReference type="ARBA" id="ARBA00022801"/>
    </source>
</evidence>
<dbReference type="CDD" id="cd16432">
    <property type="entry name" value="CheB_Rec"/>
    <property type="match status" value="1"/>
</dbReference>
<dbReference type="EC" id="3.1.1.61" evidence="5"/>
<dbReference type="SMART" id="SM00448">
    <property type="entry name" value="REC"/>
    <property type="match status" value="1"/>
</dbReference>
<evidence type="ECO:0000256" key="7">
    <source>
        <dbReference type="PROSITE-ProRule" id="PRU00169"/>
    </source>
</evidence>
<evidence type="ECO:0000256" key="4">
    <source>
        <dbReference type="ARBA" id="ARBA00048267"/>
    </source>
</evidence>
<dbReference type="Pfam" id="PF00072">
    <property type="entry name" value="Response_reg"/>
    <property type="match status" value="1"/>
</dbReference>
<dbReference type="NCBIfam" id="NF009206">
    <property type="entry name" value="PRK12555.1"/>
    <property type="match status" value="1"/>
</dbReference>
<accession>A0ABY6CNI5</accession>
<evidence type="ECO:0000256" key="2">
    <source>
        <dbReference type="ARBA" id="ARBA00022500"/>
    </source>
</evidence>
<comment type="catalytic activity">
    <reaction evidence="4 5">
        <text>[protein]-L-glutamate 5-O-methyl ester + H2O = L-glutamyl-[protein] + methanol + H(+)</text>
        <dbReference type="Rhea" id="RHEA:23236"/>
        <dbReference type="Rhea" id="RHEA-COMP:10208"/>
        <dbReference type="Rhea" id="RHEA-COMP:10311"/>
        <dbReference type="ChEBI" id="CHEBI:15377"/>
        <dbReference type="ChEBI" id="CHEBI:15378"/>
        <dbReference type="ChEBI" id="CHEBI:17790"/>
        <dbReference type="ChEBI" id="CHEBI:29973"/>
        <dbReference type="ChEBI" id="CHEBI:82795"/>
        <dbReference type="EC" id="3.1.1.61"/>
    </reaction>
</comment>
<sequence length="362" mass="39288">MNKEKIKILIIDDSRAVQRMLEFIIAQSEDLEVIGAASDAYEAVEIMREVKPNVIILDVRMPRMDGLTFLKKLMSQHPIPVIVFSSLITKNPEIGVKALEYGAVDVIDKPIIDYKNMTTTLMQEARLLKVIRTVGRSKLSTKNTSFERNAVSRMAISSVATSSTDVVICIGASAGGTQAVKHLLARLPDNLPPILIVQHMPVEFTGQYARYLNDVCSMTVTEAIDGEKLQSGHAYVAPGDQHLTAEKHGAGYRVKLLGGEKVSGHKPSVDVLFRSAANVIKSRAIGVILTGMGKDGAAGLLEMKGANSYTIAQDESSCVVFGMPMEAIKLGAVDQVCSLDDIPQAMISLLNKMKNINHQPTT</sequence>
<dbReference type="PROSITE" id="PS50110">
    <property type="entry name" value="RESPONSE_REGULATORY"/>
    <property type="match status" value="1"/>
</dbReference>
<dbReference type="SUPFAM" id="SSF52172">
    <property type="entry name" value="CheY-like"/>
    <property type="match status" value="1"/>
</dbReference>
<evidence type="ECO:0000313" key="10">
    <source>
        <dbReference type="EMBL" id="UXP32071.1"/>
    </source>
</evidence>